<keyword evidence="1" id="KW-0732">Signal</keyword>
<feature type="region of interest" description="Disordered" evidence="2">
    <location>
        <begin position="685"/>
        <end position="787"/>
    </location>
</feature>
<proteinExistence type="predicted"/>
<dbReference type="Proteomes" id="UP001447188">
    <property type="component" value="Unassembled WGS sequence"/>
</dbReference>
<feature type="region of interest" description="Disordered" evidence="2">
    <location>
        <begin position="515"/>
        <end position="604"/>
    </location>
</feature>
<dbReference type="Gene3D" id="2.40.70.10">
    <property type="entry name" value="Acid Proteases"/>
    <property type="match status" value="1"/>
</dbReference>
<feature type="domain" description="Yeast cell wall synthesis Kre9/Knh1-like N-terminal" evidence="4">
    <location>
        <begin position="57"/>
        <end position="129"/>
    </location>
</feature>
<evidence type="ECO:0000313" key="6">
    <source>
        <dbReference type="Proteomes" id="UP001447188"/>
    </source>
</evidence>
<keyword evidence="6" id="KW-1185">Reference proteome</keyword>
<feature type="compositionally biased region" description="Polar residues" evidence="2">
    <location>
        <begin position="775"/>
        <end position="784"/>
    </location>
</feature>
<evidence type="ECO:0000256" key="1">
    <source>
        <dbReference type="ARBA" id="ARBA00022729"/>
    </source>
</evidence>
<evidence type="ECO:0000256" key="2">
    <source>
        <dbReference type="SAM" id="MobiDB-lite"/>
    </source>
</evidence>
<keyword evidence="3" id="KW-1133">Transmembrane helix</keyword>
<keyword evidence="3" id="KW-0812">Transmembrane</keyword>
<dbReference type="Pfam" id="PF10342">
    <property type="entry name" value="Kre9_KNH"/>
    <property type="match status" value="1"/>
</dbReference>
<evidence type="ECO:0000256" key="3">
    <source>
        <dbReference type="SAM" id="Phobius"/>
    </source>
</evidence>
<dbReference type="InterPro" id="IPR018466">
    <property type="entry name" value="Kre9/Knh1-like_N"/>
</dbReference>
<dbReference type="InterPro" id="IPR021109">
    <property type="entry name" value="Peptidase_aspartic_dom_sf"/>
</dbReference>
<sequence length="807" mass="86653">MTMSFGSPPQEVDVLVAFYTNSEAAVHVPVGALCSTRAWNPILQPSDGDLVSTLNGSDSLASIKWKSSSDPTVNISLRKGRGGSTVNVTVIEENIANDGEYTWDASSTFAQHSLTAASDYSLMLWTQNPPRQSISGYFSLGPSSSSIKSTDEAESTDCLKYLGSNGGYYDQTRDTAFIASISLGGNITNVDTAFDVETLAVGSTSLSWSSWSDDSNSAFQLEGMPINLISRSTLGMGMVGLNVLQRARNSRAPEMDTVALNLGTDNRVGSVVMGGYDDALIDNNQKAVFSKTSTSGFEVLLTGITYVGSSSESPITSSSASSNIALAYDSPNIQLPAEVLGSLLPLIGSPTFDKTLNGYVYPGTPKTDYSLRFTLEGSNSFSIIVPASSLLVTDTPDDNPMTPRIESGRTYLRLSPSSDGHPAYLGRAFLQHAYVISAPPTINKFHMSAIPSPFPITRSLVAASRESAKIFGVNITKGKPAVGPIVGGILGGLVVIFGGIAAWIFISRRKANRMSSRSDGELTVRSDEGKTSSIPSYSYEKGYDFSSTQSTNEGSRVTSTGPSSFSRGVSSLSPPRQKLPEHPVKAPEPAQRSETKRRNSENSTVARVFIGPYSPQIDDMEELQQLQRTATIGRFYSAGRVAKVVPAGRATKIEPPPLQIPERANISNSHVRTASIGRMCMPTSVEFSPTSSRRESMKTVVSVDGHVKRRSADSSDKERMIKEEEEVDKEKGEISWPNSTNTTDLEESDASSVFGLDGTTDTDNSDRRPSETDNDVQSTPTPHSVSRLKGIANWQRFLTGVYKRAAA</sequence>
<feature type="compositionally biased region" description="Basic and acidic residues" evidence="2">
    <location>
        <begin position="578"/>
        <end position="600"/>
    </location>
</feature>
<dbReference type="EMBL" id="JBBBZM010000047">
    <property type="protein sequence ID" value="KAL0636565.1"/>
    <property type="molecule type" value="Genomic_DNA"/>
</dbReference>
<accession>A0ABR3GL85</accession>
<evidence type="ECO:0000313" key="5">
    <source>
        <dbReference type="EMBL" id="KAL0636565.1"/>
    </source>
</evidence>
<feature type="compositionally biased region" description="Basic and acidic residues" evidence="2">
    <location>
        <begin position="516"/>
        <end position="530"/>
    </location>
</feature>
<protein>
    <recommendedName>
        <fullName evidence="4">Yeast cell wall synthesis Kre9/Knh1-like N-terminal domain-containing protein</fullName>
    </recommendedName>
</protein>
<comment type="caution">
    <text evidence="5">The sequence shown here is derived from an EMBL/GenBank/DDBJ whole genome shotgun (WGS) entry which is preliminary data.</text>
</comment>
<keyword evidence="3" id="KW-0472">Membrane</keyword>
<dbReference type="SUPFAM" id="SSF50630">
    <property type="entry name" value="Acid proteases"/>
    <property type="match status" value="1"/>
</dbReference>
<evidence type="ECO:0000259" key="4">
    <source>
        <dbReference type="Pfam" id="PF10342"/>
    </source>
</evidence>
<name>A0ABR3GL85_9PEZI</name>
<gene>
    <name evidence="5" type="ORF">Q9L58_004402</name>
</gene>
<reference evidence="5 6" key="1">
    <citation type="submission" date="2024-02" db="EMBL/GenBank/DDBJ databases">
        <title>Discinaceae phylogenomics.</title>
        <authorList>
            <person name="Dirks A.C."/>
            <person name="James T.Y."/>
        </authorList>
    </citation>
    <scope>NUCLEOTIDE SEQUENCE [LARGE SCALE GENOMIC DNA]</scope>
    <source>
        <strain evidence="5 6">ACD0624</strain>
    </source>
</reference>
<organism evidence="5 6">
    <name type="scientific">Discina gigas</name>
    <dbReference type="NCBI Taxonomy" id="1032678"/>
    <lineage>
        <taxon>Eukaryota</taxon>
        <taxon>Fungi</taxon>
        <taxon>Dikarya</taxon>
        <taxon>Ascomycota</taxon>
        <taxon>Pezizomycotina</taxon>
        <taxon>Pezizomycetes</taxon>
        <taxon>Pezizales</taxon>
        <taxon>Discinaceae</taxon>
        <taxon>Discina</taxon>
    </lineage>
</organism>
<feature type="compositionally biased region" description="Polar residues" evidence="2">
    <location>
        <begin position="545"/>
        <end position="574"/>
    </location>
</feature>
<feature type="transmembrane region" description="Helical" evidence="3">
    <location>
        <begin position="485"/>
        <end position="506"/>
    </location>
</feature>
<feature type="compositionally biased region" description="Basic and acidic residues" evidence="2">
    <location>
        <begin position="710"/>
        <end position="733"/>
    </location>
</feature>